<feature type="transmembrane region" description="Helical" evidence="1">
    <location>
        <begin position="6"/>
        <end position="24"/>
    </location>
</feature>
<dbReference type="EMBL" id="SRMA01026535">
    <property type="protein sequence ID" value="TRY82818.1"/>
    <property type="molecule type" value="Genomic_DNA"/>
</dbReference>
<proteinExistence type="predicted"/>
<keyword evidence="3" id="KW-1185">Reference proteome</keyword>
<accession>A0A553PYQ3</accession>
<protein>
    <submittedName>
        <fullName evidence="2">Uncharacterized protein</fullName>
    </submittedName>
</protein>
<gene>
    <name evidence="2" type="ORF">DNTS_025579</name>
</gene>
<name>A0A553PYQ3_9TELE</name>
<organism evidence="2 3">
    <name type="scientific">Danionella cerebrum</name>
    <dbReference type="NCBI Taxonomy" id="2873325"/>
    <lineage>
        <taxon>Eukaryota</taxon>
        <taxon>Metazoa</taxon>
        <taxon>Chordata</taxon>
        <taxon>Craniata</taxon>
        <taxon>Vertebrata</taxon>
        <taxon>Euteleostomi</taxon>
        <taxon>Actinopterygii</taxon>
        <taxon>Neopterygii</taxon>
        <taxon>Teleostei</taxon>
        <taxon>Ostariophysi</taxon>
        <taxon>Cypriniformes</taxon>
        <taxon>Danionidae</taxon>
        <taxon>Danioninae</taxon>
        <taxon>Danionella</taxon>
    </lineage>
</organism>
<reference evidence="2 3" key="1">
    <citation type="journal article" date="2019" name="Sci. Data">
        <title>Hybrid genome assembly and annotation of Danionella translucida.</title>
        <authorList>
            <person name="Kadobianskyi M."/>
            <person name="Schulze L."/>
            <person name="Schuelke M."/>
            <person name="Judkewitz B."/>
        </authorList>
    </citation>
    <scope>NUCLEOTIDE SEQUENCE [LARGE SCALE GENOMIC DNA]</scope>
    <source>
        <strain evidence="2 3">Bolton</strain>
    </source>
</reference>
<comment type="caution">
    <text evidence="2">The sequence shown here is derived from an EMBL/GenBank/DDBJ whole genome shotgun (WGS) entry which is preliminary data.</text>
</comment>
<evidence type="ECO:0000256" key="1">
    <source>
        <dbReference type="SAM" id="Phobius"/>
    </source>
</evidence>
<evidence type="ECO:0000313" key="2">
    <source>
        <dbReference type="EMBL" id="TRY82818.1"/>
    </source>
</evidence>
<keyword evidence="1" id="KW-0812">Transmembrane</keyword>
<sequence length="34" mass="3876">MLAIKASINLFILFPFLMYIQLTLHQRHGASSSL</sequence>
<keyword evidence="1" id="KW-1133">Transmembrane helix</keyword>
<dbReference type="Proteomes" id="UP000316079">
    <property type="component" value="Unassembled WGS sequence"/>
</dbReference>
<dbReference type="AlphaFoldDB" id="A0A553PYQ3"/>
<evidence type="ECO:0000313" key="3">
    <source>
        <dbReference type="Proteomes" id="UP000316079"/>
    </source>
</evidence>
<keyword evidence="1" id="KW-0472">Membrane</keyword>